<dbReference type="PANTHER" id="PTHR30535:SF4">
    <property type="entry name" value="HEMIN-BINDING PERIPLASMIC PROTEIN HMUT"/>
    <property type="match status" value="1"/>
</dbReference>
<proteinExistence type="predicted"/>
<protein>
    <submittedName>
        <fullName evidence="4">Unannotated protein</fullName>
    </submittedName>
</protein>
<dbReference type="Gene3D" id="3.40.50.1980">
    <property type="entry name" value="Nitrogenase molybdenum iron protein domain"/>
    <property type="match status" value="2"/>
</dbReference>
<gene>
    <name evidence="3" type="ORF">UFOPK1380_01207</name>
    <name evidence="4" type="ORF">UFOPK1778_01115</name>
    <name evidence="5" type="ORF">UFOPK4095_01196</name>
</gene>
<name>A0A6J6GHH2_9ZZZZ</name>
<accession>A0A6J6GHH2</accession>
<dbReference type="InterPro" id="IPR050902">
    <property type="entry name" value="ABC_Transporter_SBP"/>
</dbReference>
<evidence type="ECO:0000259" key="2">
    <source>
        <dbReference type="PROSITE" id="PS50983"/>
    </source>
</evidence>
<evidence type="ECO:0000313" key="5">
    <source>
        <dbReference type="EMBL" id="CAB5024384.1"/>
    </source>
</evidence>
<feature type="domain" description="Fe/B12 periplasmic-binding" evidence="2">
    <location>
        <begin position="73"/>
        <end position="324"/>
    </location>
</feature>
<dbReference type="PROSITE" id="PS50983">
    <property type="entry name" value="FE_B12_PBP"/>
    <property type="match status" value="1"/>
</dbReference>
<evidence type="ECO:0000313" key="3">
    <source>
        <dbReference type="EMBL" id="CAB4543702.1"/>
    </source>
</evidence>
<dbReference type="EMBL" id="CAFBPI010000109">
    <property type="protein sequence ID" value="CAB5024384.1"/>
    <property type="molecule type" value="Genomic_DNA"/>
</dbReference>
<dbReference type="InterPro" id="IPR002491">
    <property type="entry name" value="ABC_transptr_periplasmic_BD"/>
</dbReference>
<dbReference type="SUPFAM" id="SSF53807">
    <property type="entry name" value="Helical backbone' metal receptor"/>
    <property type="match status" value="1"/>
</dbReference>
<dbReference type="PANTHER" id="PTHR30535">
    <property type="entry name" value="VITAMIN B12-BINDING PROTEIN"/>
    <property type="match status" value="1"/>
</dbReference>
<feature type="region of interest" description="Disordered" evidence="1">
    <location>
        <begin position="1"/>
        <end position="20"/>
    </location>
</feature>
<dbReference type="AlphaFoldDB" id="A0A6J6GHH2"/>
<reference evidence="4" key="1">
    <citation type="submission" date="2020-05" db="EMBL/GenBank/DDBJ databases">
        <authorList>
            <person name="Chiriac C."/>
            <person name="Salcher M."/>
            <person name="Ghai R."/>
            <person name="Kavagutti S V."/>
        </authorList>
    </citation>
    <scope>NUCLEOTIDE SEQUENCE</scope>
</reference>
<feature type="compositionally biased region" description="Basic and acidic residues" evidence="1">
    <location>
        <begin position="1"/>
        <end position="19"/>
    </location>
</feature>
<dbReference type="EMBL" id="CAEZSC010000111">
    <property type="protein sequence ID" value="CAB4543702.1"/>
    <property type="molecule type" value="Genomic_DNA"/>
</dbReference>
<evidence type="ECO:0000256" key="1">
    <source>
        <dbReference type="SAM" id="MobiDB-lite"/>
    </source>
</evidence>
<evidence type="ECO:0000313" key="4">
    <source>
        <dbReference type="EMBL" id="CAB4598544.1"/>
    </source>
</evidence>
<sequence length="324" mass="34510">MRGASDKCRRNVGNKREQDCDNPPMKVRVVIAVAILGVPLTINSASATSVINISPATVGLPIVNSGEAPAYKRIVALGNGAAEIVAALGYKKYLVGRDIASAMPELDSVAFDTSGHQVNTEKVLSQKPDIIFIDNNTSPQTALQVLKNSNIKMVKIPSAYTLADILPKEKAIADALKVPKAYSLLSSKISQYTNPISQKRVAFLYLRGTSSIYLVGGKGSGADSIIRSAGFTDIGAVNFKTPFTDLSAEALVKMQPDVIVLMTKGLQSVGGIEGLLQLPGIAQTPAGKKKRIVTIDDSLFLSFGPRTSEMMPKLRTAILQVLKK</sequence>
<dbReference type="EMBL" id="CAEZUD010000079">
    <property type="protein sequence ID" value="CAB4598544.1"/>
    <property type="molecule type" value="Genomic_DNA"/>
</dbReference>
<organism evidence="4">
    <name type="scientific">freshwater metagenome</name>
    <dbReference type="NCBI Taxonomy" id="449393"/>
    <lineage>
        <taxon>unclassified sequences</taxon>
        <taxon>metagenomes</taxon>
        <taxon>ecological metagenomes</taxon>
    </lineage>
</organism>
<dbReference type="Pfam" id="PF01497">
    <property type="entry name" value="Peripla_BP_2"/>
    <property type="match status" value="1"/>
</dbReference>